<evidence type="ECO:0008006" key="3">
    <source>
        <dbReference type="Google" id="ProtNLM"/>
    </source>
</evidence>
<evidence type="ECO:0000256" key="1">
    <source>
        <dbReference type="SAM" id="Phobius"/>
    </source>
</evidence>
<name>A0A6M3L2Z7_9ZZZZ</name>
<protein>
    <recommendedName>
        <fullName evidence="3">Holin</fullName>
    </recommendedName>
</protein>
<sequence length="93" mass="10536">MNPNFDLILDYIRMVSYAVVVLTSLRGILRREFTNLLFVGDIIIATSFFVSLFRANVLGFVLSKEVDLLVTPAAVIWATIHFVLMLKESKSLK</sequence>
<feature type="transmembrane region" description="Helical" evidence="1">
    <location>
        <begin position="68"/>
        <end position="86"/>
    </location>
</feature>
<organism evidence="2">
    <name type="scientific">viral metagenome</name>
    <dbReference type="NCBI Taxonomy" id="1070528"/>
    <lineage>
        <taxon>unclassified sequences</taxon>
        <taxon>metagenomes</taxon>
        <taxon>organismal metagenomes</taxon>
    </lineage>
</organism>
<feature type="transmembrane region" description="Helical" evidence="1">
    <location>
        <begin position="12"/>
        <end position="29"/>
    </location>
</feature>
<keyword evidence="1" id="KW-1133">Transmembrane helix</keyword>
<keyword evidence="1" id="KW-0472">Membrane</keyword>
<evidence type="ECO:0000313" key="2">
    <source>
        <dbReference type="EMBL" id="QJA87914.1"/>
    </source>
</evidence>
<accession>A0A6M3L2Z7</accession>
<keyword evidence="1" id="KW-0812">Transmembrane</keyword>
<proteinExistence type="predicted"/>
<dbReference type="AlphaFoldDB" id="A0A6M3L2Z7"/>
<feature type="transmembrane region" description="Helical" evidence="1">
    <location>
        <begin position="36"/>
        <end position="62"/>
    </location>
</feature>
<gene>
    <name evidence="2" type="ORF">MM415B02871_0010</name>
</gene>
<dbReference type="EMBL" id="MT142740">
    <property type="protein sequence ID" value="QJA87914.1"/>
    <property type="molecule type" value="Genomic_DNA"/>
</dbReference>
<reference evidence="2" key="1">
    <citation type="submission" date="2020-03" db="EMBL/GenBank/DDBJ databases">
        <title>The deep terrestrial virosphere.</title>
        <authorList>
            <person name="Holmfeldt K."/>
            <person name="Nilsson E."/>
            <person name="Simone D."/>
            <person name="Lopez-Fernandez M."/>
            <person name="Wu X."/>
            <person name="de Brujin I."/>
            <person name="Lundin D."/>
            <person name="Andersson A."/>
            <person name="Bertilsson S."/>
            <person name="Dopson M."/>
        </authorList>
    </citation>
    <scope>NUCLEOTIDE SEQUENCE</scope>
    <source>
        <strain evidence="2">MM415B02871</strain>
    </source>
</reference>